<feature type="region of interest" description="Disordered" evidence="1">
    <location>
        <begin position="316"/>
        <end position="375"/>
    </location>
</feature>
<gene>
    <name evidence="2" type="ORF">GH714_025219</name>
</gene>
<accession>A0A6A6MM20</accession>
<protein>
    <submittedName>
        <fullName evidence="2">Uncharacterized protein</fullName>
    </submittedName>
</protein>
<comment type="caution">
    <text evidence="2">The sequence shown here is derived from an EMBL/GenBank/DDBJ whole genome shotgun (WGS) entry which is preliminary data.</text>
</comment>
<evidence type="ECO:0000256" key="1">
    <source>
        <dbReference type="SAM" id="MobiDB-lite"/>
    </source>
</evidence>
<organism evidence="2 3">
    <name type="scientific">Hevea brasiliensis</name>
    <name type="common">Para rubber tree</name>
    <name type="synonym">Siphonia brasiliensis</name>
    <dbReference type="NCBI Taxonomy" id="3981"/>
    <lineage>
        <taxon>Eukaryota</taxon>
        <taxon>Viridiplantae</taxon>
        <taxon>Streptophyta</taxon>
        <taxon>Embryophyta</taxon>
        <taxon>Tracheophyta</taxon>
        <taxon>Spermatophyta</taxon>
        <taxon>Magnoliopsida</taxon>
        <taxon>eudicotyledons</taxon>
        <taxon>Gunneridae</taxon>
        <taxon>Pentapetalae</taxon>
        <taxon>rosids</taxon>
        <taxon>fabids</taxon>
        <taxon>Malpighiales</taxon>
        <taxon>Euphorbiaceae</taxon>
        <taxon>Crotonoideae</taxon>
        <taxon>Micrandreae</taxon>
        <taxon>Hevea</taxon>
    </lineage>
</organism>
<evidence type="ECO:0000313" key="3">
    <source>
        <dbReference type="Proteomes" id="UP000467840"/>
    </source>
</evidence>
<sequence>MIPLLQLRGKQVMKMNLILETLKLVKISIQRQRKGNGTYEELLFSQRTNEPGNHPQATASDHSTESLIIRSQKEGDWFISNQQDKPTNRDENMNLRTFDGDDASSIADDHFLFEESKKDAANIVEATQNENATSEIAHDKAETNGTHEPEDLYMVLGRDSAAENATSSWTPEMDYENDLLSAEANGRHSGVETIAAGDKLPSNDKGTNGKPGGNARGKAVKADAPQKKGRKEAMSEDPKEVPATSNINEFKDVKELHSIAPVDKNEGNVISKRDTFDDKGSNGSLSHINSSAQLDHIKGNDVGLSMAAPILSENIKTSGDHDQYTSEMTKHPAPKFPNKDINHSDENIRENGGRIENLPSPQKSEIQYQPHHLLK</sequence>
<dbReference type="Proteomes" id="UP000467840">
    <property type="component" value="Chromosome 15"/>
</dbReference>
<feature type="compositionally biased region" description="Basic and acidic residues" evidence="1">
    <location>
        <begin position="318"/>
        <end position="330"/>
    </location>
</feature>
<dbReference type="EMBL" id="JAAGAX010000005">
    <property type="protein sequence ID" value="KAF2314304.1"/>
    <property type="molecule type" value="Genomic_DNA"/>
</dbReference>
<proteinExistence type="predicted"/>
<keyword evidence="3" id="KW-1185">Reference proteome</keyword>
<reference evidence="2 3" key="1">
    <citation type="journal article" date="2020" name="Mol. Plant">
        <title>The Chromosome-Based Rubber Tree Genome Provides New Insights into Spurge Genome Evolution and Rubber Biosynthesis.</title>
        <authorList>
            <person name="Liu J."/>
            <person name="Shi C."/>
            <person name="Shi C.C."/>
            <person name="Li W."/>
            <person name="Zhang Q.J."/>
            <person name="Zhang Y."/>
            <person name="Li K."/>
            <person name="Lu H.F."/>
            <person name="Shi C."/>
            <person name="Zhu S.T."/>
            <person name="Xiao Z.Y."/>
            <person name="Nan H."/>
            <person name="Yue Y."/>
            <person name="Zhu X.G."/>
            <person name="Wu Y."/>
            <person name="Hong X.N."/>
            <person name="Fan G.Y."/>
            <person name="Tong Y."/>
            <person name="Zhang D."/>
            <person name="Mao C.L."/>
            <person name="Liu Y.L."/>
            <person name="Hao S.J."/>
            <person name="Liu W.Q."/>
            <person name="Lv M.Q."/>
            <person name="Zhang H.B."/>
            <person name="Liu Y."/>
            <person name="Hu-Tang G.R."/>
            <person name="Wang J.P."/>
            <person name="Wang J.H."/>
            <person name="Sun Y.H."/>
            <person name="Ni S.B."/>
            <person name="Chen W.B."/>
            <person name="Zhang X.C."/>
            <person name="Jiao Y.N."/>
            <person name="Eichler E.E."/>
            <person name="Li G.H."/>
            <person name="Liu X."/>
            <person name="Gao L.Z."/>
        </authorList>
    </citation>
    <scope>NUCLEOTIDE SEQUENCE [LARGE SCALE GENOMIC DNA]</scope>
    <source>
        <strain evidence="3">cv. GT1</strain>
        <tissue evidence="2">Leaf</tissue>
    </source>
</reference>
<name>A0A6A6MM20_HEVBR</name>
<feature type="compositionally biased region" description="Basic and acidic residues" evidence="1">
    <location>
        <begin position="220"/>
        <end position="240"/>
    </location>
</feature>
<dbReference type="AlphaFoldDB" id="A0A6A6MM20"/>
<feature type="region of interest" description="Disordered" evidence="1">
    <location>
        <begin position="196"/>
        <end position="242"/>
    </location>
</feature>
<evidence type="ECO:0000313" key="2">
    <source>
        <dbReference type="EMBL" id="KAF2314304.1"/>
    </source>
</evidence>
<feature type="compositionally biased region" description="Basic and acidic residues" evidence="1">
    <location>
        <begin position="337"/>
        <end position="353"/>
    </location>
</feature>